<dbReference type="AlphaFoldDB" id="A0A413VRN8"/>
<name>A0A413VRN8_9BACE</name>
<dbReference type="InterPro" id="IPR029044">
    <property type="entry name" value="Nucleotide-diphossugar_trans"/>
</dbReference>
<evidence type="ECO:0000256" key="2">
    <source>
        <dbReference type="ARBA" id="ARBA00022679"/>
    </source>
</evidence>
<dbReference type="Pfam" id="PF00535">
    <property type="entry name" value="Glycos_transf_2"/>
    <property type="match status" value="1"/>
</dbReference>
<gene>
    <name evidence="4" type="ORF">DW888_06660</name>
</gene>
<dbReference type="Proteomes" id="UP000284379">
    <property type="component" value="Unassembled WGS sequence"/>
</dbReference>
<feature type="domain" description="Glycosyltransferase 2-like" evidence="3">
    <location>
        <begin position="11"/>
        <end position="153"/>
    </location>
</feature>
<comment type="caution">
    <text evidence="4">The sequence shown here is derived from an EMBL/GenBank/DDBJ whole genome shotgun (WGS) entry which is preliminary data.</text>
</comment>
<evidence type="ECO:0000313" key="5">
    <source>
        <dbReference type="Proteomes" id="UP000284379"/>
    </source>
</evidence>
<dbReference type="InterPro" id="IPR001173">
    <property type="entry name" value="Glyco_trans_2-like"/>
</dbReference>
<dbReference type="PANTHER" id="PTHR22916:SF51">
    <property type="entry name" value="GLYCOSYLTRANSFERASE EPSH-RELATED"/>
    <property type="match status" value="1"/>
</dbReference>
<proteinExistence type="predicted"/>
<protein>
    <submittedName>
        <fullName evidence="4">Glycosyltransferase</fullName>
    </submittedName>
</protein>
<keyword evidence="1" id="KW-0328">Glycosyltransferase</keyword>
<dbReference type="Gene3D" id="3.90.550.10">
    <property type="entry name" value="Spore Coat Polysaccharide Biosynthesis Protein SpsA, Chain A"/>
    <property type="match status" value="1"/>
</dbReference>
<dbReference type="PANTHER" id="PTHR22916">
    <property type="entry name" value="GLYCOSYLTRANSFERASE"/>
    <property type="match status" value="1"/>
</dbReference>
<keyword evidence="2 4" id="KW-0808">Transferase</keyword>
<evidence type="ECO:0000259" key="3">
    <source>
        <dbReference type="Pfam" id="PF00535"/>
    </source>
</evidence>
<dbReference type="GO" id="GO:0016758">
    <property type="term" value="F:hexosyltransferase activity"/>
    <property type="evidence" value="ECO:0007669"/>
    <property type="project" value="UniProtKB-ARBA"/>
</dbReference>
<dbReference type="EMBL" id="QSGO01000004">
    <property type="protein sequence ID" value="RHB36320.1"/>
    <property type="molecule type" value="Genomic_DNA"/>
</dbReference>
<evidence type="ECO:0000313" key="4">
    <source>
        <dbReference type="EMBL" id="RHB36320.1"/>
    </source>
</evidence>
<sequence>MMVNLSSPLVSVIIPVYNSELYLEACIESVIGQSYSTLEIIIVNDGSTDDSFTIMEKYAKLDERIIIINKRNGGLPSARKSGIDIAKGKYIQHLDSDDVLLPGAVEYLVDKAESFDADIVAAPFYFCTLGKEPKRSVSMTFDTLSGMGYFREILQGRGYWSVWANFQKRSLFLDHSIEHVPDISLGEDAILMVQLLSFARKVVTIDIPILNYYVRPNSLSRSEVVSDKMYKDLRAYTTWIEHYLQRKGLIREFEEDLAHLQLQNLFLAMHWKRYEDAPIDLRKTANDLKRMPGLRAELTKRQLKILSVYQLSGWLGDLYLSYYRSRGKI</sequence>
<organism evidence="4 5">
    <name type="scientific">Bacteroides nordii</name>
    <dbReference type="NCBI Taxonomy" id="291645"/>
    <lineage>
        <taxon>Bacteria</taxon>
        <taxon>Pseudomonadati</taxon>
        <taxon>Bacteroidota</taxon>
        <taxon>Bacteroidia</taxon>
        <taxon>Bacteroidales</taxon>
        <taxon>Bacteroidaceae</taxon>
        <taxon>Bacteroides</taxon>
    </lineage>
</organism>
<reference evidence="4 5" key="1">
    <citation type="submission" date="2018-08" db="EMBL/GenBank/DDBJ databases">
        <title>A genome reference for cultivated species of the human gut microbiota.</title>
        <authorList>
            <person name="Zou Y."/>
            <person name="Xue W."/>
            <person name="Luo G."/>
        </authorList>
    </citation>
    <scope>NUCLEOTIDE SEQUENCE [LARGE SCALE GENOMIC DNA]</scope>
    <source>
        <strain evidence="4 5">AM40-30BH</strain>
    </source>
</reference>
<evidence type="ECO:0000256" key="1">
    <source>
        <dbReference type="ARBA" id="ARBA00022676"/>
    </source>
</evidence>
<accession>A0A413VRN8</accession>
<dbReference type="SUPFAM" id="SSF53448">
    <property type="entry name" value="Nucleotide-diphospho-sugar transferases"/>
    <property type="match status" value="1"/>
</dbReference>
<dbReference type="CDD" id="cd00761">
    <property type="entry name" value="Glyco_tranf_GTA_type"/>
    <property type="match status" value="1"/>
</dbReference>
<dbReference type="RefSeq" id="WP_122201138.1">
    <property type="nucleotide sequence ID" value="NZ_CABJFV010000004.1"/>
</dbReference>